<reference evidence="2" key="1">
    <citation type="submission" date="2023-03" db="EMBL/GenBank/DDBJ databases">
        <authorList>
            <person name="Steffen K."/>
            <person name="Cardenas P."/>
        </authorList>
    </citation>
    <scope>NUCLEOTIDE SEQUENCE</scope>
</reference>
<name>A0AA35RN07_GEOBA</name>
<evidence type="ECO:0000313" key="3">
    <source>
        <dbReference type="Proteomes" id="UP001174909"/>
    </source>
</evidence>
<accession>A0AA35RN07</accession>
<dbReference type="EMBL" id="CASHTH010001331">
    <property type="protein sequence ID" value="CAI8014104.1"/>
    <property type="molecule type" value="Genomic_DNA"/>
</dbReference>
<evidence type="ECO:0000313" key="2">
    <source>
        <dbReference type="EMBL" id="CAI8014104.1"/>
    </source>
</evidence>
<organism evidence="2 3">
    <name type="scientific">Geodia barretti</name>
    <name type="common">Barrett's horny sponge</name>
    <dbReference type="NCBI Taxonomy" id="519541"/>
    <lineage>
        <taxon>Eukaryota</taxon>
        <taxon>Metazoa</taxon>
        <taxon>Porifera</taxon>
        <taxon>Demospongiae</taxon>
        <taxon>Heteroscleromorpha</taxon>
        <taxon>Tetractinellida</taxon>
        <taxon>Astrophorina</taxon>
        <taxon>Geodiidae</taxon>
        <taxon>Geodia</taxon>
    </lineage>
</organism>
<feature type="compositionally biased region" description="Polar residues" evidence="1">
    <location>
        <begin position="27"/>
        <end position="38"/>
    </location>
</feature>
<proteinExistence type="predicted"/>
<protein>
    <submittedName>
        <fullName evidence="2">Uncharacterized protein</fullName>
    </submittedName>
</protein>
<gene>
    <name evidence="2" type="ORF">GBAR_LOCUS8849</name>
</gene>
<dbReference type="Proteomes" id="UP001174909">
    <property type="component" value="Unassembled WGS sequence"/>
</dbReference>
<feature type="region of interest" description="Disordered" evidence="1">
    <location>
        <begin position="1"/>
        <end position="74"/>
    </location>
</feature>
<evidence type="ECO:0000256" key="1">
    <source>
        <dbReference type="SAM" id="MobiDB-lite"/>
    </source>
</evidence>
<dbReference type="AlphaFoldDB" id="A0AA35RN07"/>
<comment type="caution">
    <text evidence="2">The sequence shown here is derived from an EMBL/GenBank/DDBJ whole genome shotgun (WGS) entry which is preliminary data.</text>
</comment>
<sequence>MADDDTAATGRDGLEPQGKESAASKESVATPQSSTNTAADEGTSPRSSPKRKPVGLDSDGKGPQRRKDRSQAYAENVAVEFTEKERETKRQRCRVFSSLGRPRNVRFLFPPAFASLSSGKEERESFT</sequence>
<keyword evidence="3" id="KW-1185">Reference proteome</keyword>